<dbReference type="RefSeq" id="WP_066518194.1">
    <property type="nucleotide sequence ID" value="NZ_CABMOF010000001.1"/>
</dbReference>
<dbReference type="PANTHER" id="PTHR43434:SF20">
    <property type="entry name" value="5'-NUCLEOTIDASE"/>
    <property type="match status" value="1"/>
</dbReference>
<dbReference type="AlphaFoldDB" id="A0A136Q257"/>
<dbReference type="InterPro" id="IPR050155">
    <property type="entry name" value="HAD-like_hydrolase_sf"/>
</dbReference>
<evidence type="ECO:0000313" key="1">
    <source>
        <dbReference type="EMBL" id="KXK64769.1"/>
    </source>
</evidence>
<organism evidence="1 2">
    <name type="scientific">Christensenella minuta</name>
    <dbReference type="NCBI Taxonomy" id="626937"/>
    <lineage>
        <taxon>Bacteria</taxon>
        <taxon>Bacillati</taxon>
        <taxon>Bacillota</taxon>
        <taxon>Clostridia</taxon>
        <taxon>Christensenellales</taxon>
        <taxon>Christensenellaceae</taxon>
        <taxon>Christensenella</taxon>
    </lineage>
</organism>
<gene>
    <name evidence="1" type="ORF">HMPREF3293_02008</name>
</gene>
<name>A0A136Q257_9FIRM</name>
<dbReference type="EMBL" id="LSZW01000063">
    <property type="protein sequence ID" value="KXK64769.1"/>
    <property type="molecule type" value="Genomic_DNA"/>
</dbReference>
<dbReference type="Pfam" id="PF13419">
    <property type="entry name" value="HAD_2"/>
    <property type="match status" value="1"/>
</dbReference>
<dbReference type="InterPro" id="IPR023198">
    <property type="entry name" value="PGP-like_dom2"/>
</dbReference>
<dbReference type="OrthoDB" id="9792518at2"/>
<sequence length="217" mass="24002">MKYKTVLFDFDGTLMDTSRGILYCAKRTIEDMGFRLPDDGTLRKFIGPPLKLSFVTVCGMSDEQATKAVQHYRERYAEEGMLEADIYPGMEKLLQNLGDAGVTCAVASVKMETIVRKTLAHFRLTDYFDAICGAPPDINIKGKEAIVREAVSRTNSSTADCLLVGDSGYDARGAQDAGIDFCAVLWGFGFSKIEDAAQFTCRYIAEDVPALERFLLK</sequence>
<keyword evidence="1" id="KW-0378">Hydrolase</keyword>
<keyword evidence="2" id="KW-1185">Reference proteome</keyword>
<evidence type="ECO:0000313" key="2">
    <source>
        <dbReference type="Proteomes" id="UP000070366"/>
    </source>
</evidence>
<dbReference type="SUPFAM" id="SSF56784">
    <property type="entry name" value="HAD-like"/>
    <property type="match status" value="1"/>
</dbReference>
<dbReference type="Gene3D" id="3.40.50.1000">
    <property type="entry name" value="HAD superfamily/HAD-like"/>
    <property type="match status" value="1"/>
</dbReference>
<accession>A0A136Q257</accession>
<dbReference type="Gene3D" id="1.10.150.240">
    <property type="entry name" value="Putative phosphatase, domain 2"/>
    <property type="match status" value="1"/>
</dbReference>
<comment type="caution">
    <text evidence="1">The sequence shown here is derived from an EMBL/GenBank/DDBJ whole genome shotgun (WGS) entry which is preliminary data.</text>
</comment>
<dbReference type="SFLD" id="SFLDS00003">
    <property type="entry name" value="Haloacid_Dehalogenase"/>
    <property type="match status" value="1"/>
</dbReference>
<dbReference type="STRING" id="626937.HMPREF3293_02008"/>
<dbReference type="InterPro" id="IPR023214">
    <property type="entry name" value="HAD_sf"/>
</dbReference>
<proteinExistence type="predicted"/>
<dbReference type="PANTHER" id="PTHR43434">
    <property type="entry name" value="PHOSPHOGLYCOLATE PHOSPHATASE"/>
    <property type="match status" value="1"/>
</dbReference>
<dbReference type="GO" id="GO:0005829">
    <property type="term" value="C:cytosol"/>
    <property type="evidence" value="ECO:0007669"/>
    <property type="project" value="TreeGrafter"/>
</dbReference>
<dbReference type="GO" id="GO:0016787">
    <property type="term" value="F:hydrolase activity"/>
    <property type="evidence" value="ECO:0007669"/>
    <property type="project" value="UniProtKB-KW"/>
</dbReference>
<dbReference type="InterPro" id="IPR036412">
    <property type="entry name" value="HAD-like_sf"/>
</dbReference>
<reference evidence="2" key="1">
    <citation type="submission" date="2016-02" db="EMBL/GenBank/DDBJ databases">
        <authorList>
            <person name="Mitreva M."/>
            <person name="Pepin K.H."/>
            <person name="Mihindukulasuriya K.A."/>
            <person name="Fulton R."/>
            <person name="Fronick C."/>
            <person name="O'Laughlin M."/>
            <person name="Miner T."/>
            <person name="Herter B."/>
            <person name="Rosa B.A."/>
            <person name="Cordes M."/>
            <person name="Tomlinson C."/>
            <person name="Wollam A."/>
            <person name="Palsikar V.B."/>
            <person name="Mardis E.R."/>
            <person name="Wilson R.K."/>
        </authorList>
    </citation>
    <scope>NUCLEOTIDE SEQUENCE [LARGE SCALE GENOMIC DNA]</scope>
    <source>
        <strain evidence="2">DSM 22607</strain>
    </source>
</reference>
<protein>
    <submittedName>
        <fullName evidence="1">HAD hydrolase, family IA, variant 3</fullName>
    </submittedName>
</protein>
<dbReference type="GO" id="GO:0004713">
    <property type="term" value="F:protein tyrosine kinase activity"/>
    <property type="evidence" value="ECO:0007669"/>
    <property type="project" value="TreeGrafter"/>
</dbReference>
<dbReference type="InterPro" id="IPR041492">
    <property type="entry name" value="HAD_2"/>
</dbReference>
<dbReference type="SFLD" id="SFLDG01129">
    <property type="entry name" value="C1.5:_HAD__Beta-PGM__Phosphata"/>
    <property type="match status" value="1"/>
</dbReference>
<dbReference type="Proteomes" id="UP000070366">
    <property type="component" value="Unassembled WGS sequence"/>
</dbReference>
<dbReference type="KEGG" id="cmiu:B1H56_05200"/>